<dbReference type="EMBL" id="JADILV010000020">
    <property type="protein sequence ID" value="MBO8482991.1"/>
    <property type="molecule type" value="Genomic_DNA"/>
</dbReference>
<proteinExistence type="predicted"/>
<feature type="transmembrane region" description="Helical" evidence="4">
    <location>
        <begin position="207"/>
        <end position="227"/>
    </location>
</feature>
<evidence type="ECO:0000256" key="3">
    <source>
        <dbReference type="ARBA" id="ARBA00023163"/>
    </source>
</evidence>
<reference evidence="6" key="2">
    <citation type="journal article" date="2021" name="PeerJ">
        <title>Extensive microbial diversity within the chicken gut microbiome revealed by metagenomics and culture.</title>
        <authorList>
            <person name="Gilroy R."/>
            <person name="Ravi A."/>
            <person name="Getino M."/>
            <person name="Pursley I."/>
            <person name="Horton D.L."/>
            <person name="Alikhan N.F."/>
            <person name="Baker D."/>
            <person name="Gharbi K."/>
            <person name="Hall N."/>
            <person name="Watson M."/>
            <person name="Adriaenssens E.M."/>
            <person name="Foster-Nyarko E."/>
            <person name="Jarju S."/>
            <person name="Secka A."/>
            <person name="Antonio M."/>
            <person name="Oren A."/>
            <person name="Chaudhuri R.R."/>
            <person name="La Ragione R."/>
            <person name="Hildebrand F."/>
            <person name="Pallen M.J."/>
        </authorList>
    </citation>
    <scope>NUCLEOTIDE SEQUENCE</scope>
    <source>
        <strain evidence="6">G3-8215</strain>
    </source>
</reference>
<evidence type="ECO:0000256" key="4">
    <source>
        <dbReference type="SAM" id="Phobius"/>
    </source>
</evidence>
<protein>
    <submittedName>
        <fullName evidence="6">Helix-turn-helix transcriptional regulator</fullName>
    </submittedName>
</protein>
<evidence type="ECO:0000256" key="1">
    <source>
        <dbReference type="ARBA" id="ARBA00023015"/>
    </source>
</evidence>
<dbReference type="InterPro" id="IPR009057">
    <property type="entry name" value="Homeodomain-like_sf"/>
</dbReference>
<feature type="transmembrane region" description="Helical" evidence="4">
    <location>
        <begin position="47"/>
        <end position="66"/>
    </location>
</feature>
<dbReference type="GO" id="GO:0003700">
    <property type="term" value="F:DNA-binding transcription factor activity"/>
    <property type="evidence" value="ECO:0007669"/>
    <property type="project" value="InterPro"/>
</dbReference>
<feature type="transmembrane region" description="Helical" evidence="4">
    <location>
        <begin position="107"/>
        <end position="126"/>
    </location>
</feature>
<gene>
    <name evidence="6" type="ORF">IAB75_02585</name>
</gene>
<dbReference type="SUPFAM" id="SSF46689">
    <property type="entry name" value="Homeodomain-like"/>
    <property type="match status" value="1"/>
</dbReference>
<reference evidence="6" key="1">
    <citation type="submission" date="2020-10" db="EMBL/GenBank/DDBJ databases">
        <authorList>
            <person name="Gilroy R."/>
        </authorList>
    </citation>
    <scope>NUCLEOTIDE SEQUENCE</scope>
    <source>
        <strain evidence="6">G3-8215</strain>
    </source>
</reference>
<dbReference type="PROSITE" id="PS01124">
    <property type="entry name" value="HTH_ARAC_FAMILY_2"/>
    <property type="match status" value="1"/>
</dbReference>
<feature type="transmembrane region" description="Helical" evidence="4">
    <location>
        <begin position="132"/>
        <end position="156"/>
    </location>
</feature>
<dbReference type="PANTHER" id="PTHR43280">
    <property type="entry name" value="ARAC-FAMILY TRANSCRIPTIONAL REGULATOR"/>
    <property type="match status" value="1"/>
</dbReference>
<comment type="caution">
    <text evidence="6">The sequence shown here is derived from an EMBL/GenBank/DDBJ whole genome shotgun (WGS) entry which is preliminary data.</text>
</comment>
<dbReference type="InterPro" id="IPR018060">
    <property type="entry name" value="HTH_AraC"/>
</dbReference>
<keyword evidence="4" id="KW-1133">Transmembrane helix</keyword>
<evidence type="ECO:0000256" key="2">
    <source>
        <dbReference type="ARBA" id="ARBA00023125"/>
    </source>
</evidence>
<evidence type="ECO:0000313" key="6">
    <source>
        <dbReference type="EMBL" id="MBO8482991.1"/>
    </source>
</evidence>
<keyword evidence="2" id="KW-0238">DNA-binding</keyword>
<dbReference type="Gene3D" id="1.10.10.60">
    <property type="entry name" value="Homeodomain-like"/>
    <property type="match status" value="1"/>
</dbReference>
<keyword evidence="4" id="KW-0812">Transmembrane</keyword>
<dbReference type="Proteomes" id="UP000725002">
    <property type="component" value="Unassembled WGS sequence"/>
</dbReference>
<sequence length="384" mass="43663">MEQDIYGYSLCAALALMIFFGVWFIVARKPDKPVFGNYIRSRRIMGAALLVLSANYAVHLLLRPRFTAPDAAILMNLSTYYISAWLFSSALTSLLDNHYLTRRKFTLHIIGWLCFTTAAGAVMILFPSGGAMNTAGIIALTLWFLIYAFSLASRLIREYRKAVRLFDETQSDDIGSYIDWLSVFTWWAVIYGVGCGLFTFIPEKYVFIWILSSIPFYIYLFCSYMNYMLFYERVETALDTEMPESTPGAESVMTGGTYRNTEEDSAGNRQNQPAYYAELEKRLAGWIGRNGFTLPGLTIEDLAGALCTNRTYIAGYIKSVYHVTFREWIADLRIEYAKRMMSEHPEMTVSAVSEASGFLSHSYFTRIFSEKEGASPAKWKRALA</sequence>
<keyword evidence="3" id="KW-0804">Transcription</keyword>
<keyword evidence="4" id="KW-0472">Membrane</keyword>
<dbReference type="PANTHER" id="PTHR43280:SF2">
    <property type="entry name" value="HTH-TYPE TRANSCRIPTIONAL REGULATOR EXSA"/>
    <property type="match status" value="1"/>
</dbReference>
<feature type="transmembrane region" description="Helical" evidence="4">
    <location>
        <begin position="177"/>
        <end position="201"/>
    </location>
</feature>
<dbReference type="Pfam" id="PF12833">
    <property type="entry name" value="HTH_18"/>
    <property type="match status" value="1"/>
</dbReference>
<dbReference type="PROSITE" id="PS00041">
    <property type="entry name" value="HTH_ARAC_FAMILY_1"/>
    <property type="match status" value="1"/>
</dbReference>
<dbReference type="GO" id="GO:0043565">
    <property type="term" value="F:sequence-specific DNA binding"/>
    <property type="evidence" value="ECO:0007669"/>
    <property type="project" value="InterPro"/>
</dbReference>
<dbReference type="InterPro" id="IPR018062">
    <property type="entry name" value="HTH_AraC-typ_CS"/>
</dbReference>
<dbReference type="SMART" id="SM00342">
    <property type="entry name" value="HTH_ARAC"/>
    <property type="match status" value="1"/>
</dbReference>
<keyword evidence="1" id="KW-0805">Transcription regulation</keyword>
<accession>A0A940DSH9</accession>
<dbReference type="AlphaFoldDB" id="A0A940DSH9"/>
<feature type="transmembrane region" description="Helical" evidence="4">
    <location>
        <begin position="6"/>
        <end position="26"/>
    </location>
</feature>
<organism evidence="6 7">
    <name type="scientific">Candidatus Cryptobacteroides avicola</name>
    <dbReference type="NCBI Taxonomy" id="2840757"/>
    <lineage>
        <taxon>Bacteria</taxon>
        <taxon>Pseudomonadati</taxon>
        <taxon>Bacteroidota</taxon>
        <taxon>Bacteroidia</taxon>
        <taxon>Bacteroidales</taxon>
        <taxon>Candidatus Cryptobacteroides</taxon>
    </lineage>
</organism>
<name>A0A940DSH9_9BACT</name>
<evidence type="ECO:0000259" key="5">
    <source>
        <dbReference type="PROSITE" id="PS01124"/>
    </source>
</evidence>
<feature type="transmembrane region" description="Helical" evidence="4">
    <location>
        <begin position="78"/>
        <end position="95"/>
    </location>
</feature>
<evidence type="ECO:0000313" key="7">
    <source>
        <dbReference type="Proteomes" id="UP000725002"/>
    </source>
</evidence>
<feature type="domain" description="HTH araC/xylS-type" evidence="5">
    <location>
        <begin position="281"/>
        <end position="382"/>
    </location>
</feature>